<feature type="region of interest" description="Disordered" evidence="1">
    <location>
        <begin position="1"/>
        <end position="42"/>
    </location>
</feature>
<dbReference type="AlphaFoldDB" id="A0A9W4X956"/>
<feature type="compositionally biased region" description="Low complexity" evidence="1">
    <location>
        <begin position="28"/>
        <end position="38"/>
    </location>
</feature>
<comment type="caution">
    <text evidence="2">The sequence shown here is derived from an EMBL/GenBank/DDBJ whole genome shotgun (WGS) entry which is preliminary data.</text>
</comment>
<evidence type="ECO:0000256" key="1">
    <source>
        <dbReference type="SAM" id="MobiDB-lite"/>
    </source>
</evidence>
<dbReference type="Proteomes" id="UP001153678">
    <property type="component" value="Unassembled WGS sequence"/>
</dbReference>
<feature type="compositionally biased region" description="Basic and acidic residues" evidence="1">
    <location>
        <begin position="18"/>
        <end position="27"/>
    </location>
</feature>
<dbReference type="EMBL" id="CAMKVN010012327">
    <property type="protein sequence ID" value="CAI2195350.1"/>
    <property type="molecule type" value="Genomic_DNA"/>
</dbReference>
<protein>
    <submittedName>
        <fullName evidence="2">2232_t:CDS:1</fullName>
    </submittedName>
</protein>
<keyword evidence="3" id="KW-1185">Reference proteome</keyword>
<name>A0A9W4X956_9GLOM</name>
<accession>A0A9W4X956</accession>
<reference evidence="2" key="1">
    <citation type="submission" date="2022-08" db="EMBL/GenBank/DDBJ databases">
        <authorList>
            <person name="Kallberg Y."/>
            <person name="Tangrot J."/>
            <person name="Rosling A."/>
        </authorList>
    </citation>
    <scope>NUCLEOTIDE SEQUENCE</scope>
    <source>
        <strain evidence="2">Wild A</strain>
    </source>
</reference>
<gene>
    <name evidence="2" type="ORF">FWILDA_LOCUS17032</name>
</gene>
<organism evidence="2 3">
    <name type="scientific">Funneliformis geosporum</name>
    <dbReference type="NCBI Taxonomy" id="1117311"/>
    <lineage>
        <taxon>Eukaryota</taxon>
        <taxon>Fungi</taxon>
        <taxon>Fungi incertae sedis</taxon>
        <taxon>Mucoromycota</taxon>
        <taxon>Glomeromycotina</taxon>
        <taxon>Glomeromycetes</taxon>
        <taxon>Glomerales</taxon>
        <taxon>Glomeraceae</taxon>
        <taxon>Funneliformis</taxon>
    </lineage>
</organism>
<proteinExistence type="predicted"/>
<feature type="compositionally biased region" description="Polar residues" evidence="1">
    <location>
        <begin position="1"/>
        <end position="16"/>
    </location>
</feature>
<evidence type="ECO:0000313" key="3">
    <source>
        <dbReference type="Proteomes" id="UP001153678"/>
    </source>
</evidence>
<sequence>MDLSTETGNKPLSPSQIRAREKQKKQNQEQSQQAQIIQPTHESRKRLWVYVGERNQFNQVRQQKP</sequence>
<evidence type="ECO:0000313" key="2">
    <source>
        <dbReference type="EMBL" id="CAI2195350.1"/>
    </source>
</evidence>